<organism evidence="2 3">
    <name type="scientific">Streptomyces blastmyceticus</name>
    <dbReference type="NCBI Taxonomy" id="68180"/>
    <lineage>
        <taxon>Bacteria</taxon>
        <taxon>Bacillati</taxon>
        <taxon>Actinomycetota</taxon>
        <taxon>Actinomycetes</taxon>
        <taxon>Kitasatosporales</taxon>
        <taxon>Streptomycetaceae</taxon>
        <taxon>Streptomyces</taxon>
    </lineage>
</organism>
<protein>
    <submittedName>
        <fullName evidence="2">Uncharacterized protein</fullName>
    </submittedName>
</protein>
<dbReference type="EMBL" id="BAAABW010000038">
    <property type="protein sequence ID" value="GAA0376963.1"/>
    <property type="molecule type" value="Genomic_DNA"/>
</dbReference>
<evidence type="ECO:0000313" key="2">
    <source>
        <dbReference type="EMBL" id="GAA0376963.1"/>
    </source>
</evidence>
<evidence type="ECO:0000313" key="3">
    <source>
        <dbReference type="Proteomes" id="UP001500063"/>
    </source>
</evidence>
<dbReference type="Proteomes" id="UP001500063">
    <property type="component" value="Unassembled WGS sequence"/>
</dbReference>
<reference evidence="2 3" key="1">
    <citation type="journal article" date="2019" name="Int. J. Syst. Evol. Microbiol.">
        <title>The Global Catalogue of Microorganisms (GCM) 10K type strain sequencing project: providing services to taxonomists for standard genome sequencing and annotation.</title>
        <authorList>
            <consortium name="The Broad Institute Genomics Platform"/>
            <consortium name="The Broad Institute Genome Sequencing Center for Infectious Disease"/>
            <person name="Wu L."/>
            <person name="Ma J."/>
        </authorList>
    </citation>
    <scope>NUCLEOTIDE SEQUENCE [LARGE SCALE GENOMIC DNA]</scope>
    <source>
        <strain evidence="2 3">JCM 4565</strain>
    </source>
</reference>
<name>A0ABN0XYG9_9ACTN</name>
<comment type="caution">
    <text evidence="2">The sequence shown here is derived from an EMBL/GenBank/DDBJ whole genome shotgun (WGS) entry which is preliminary data.</text>
</comment>
<sequence>MPDRERQLPDGGGDLDEFHGVTLTGGRGTDDCFALRANDGRTGADPMAGFGAASIVGRENSP</sequence>
<evidence type="ECO:0000256" key="1">
    <source>
        <dbReference type="SAM" id="MobiDB-lite"/>
    </source>
</evidence>
<gene>
    <name evidence="2" type="ORF">GCM10010319_64410</name>
</gene>
<accession>A0ABN0XYG9</accession>
<proteinExistence type="predicted"/>
<keyword evidence="3" id="KW-1185">Reference proteome</keyword>
<feature type="region of interest" description="Disordered" evidence="1">
    <location>
        <begin position="1"/>
        <end position="20"/>
    </location>
</feature>